<dbReference type="InterPro" id="IPR006665">
    <property type="entry name" value="OmpA-like"/>
</dbReference>
<keyword evidence="1 8" id="KW-0132">Cell division</keyword>
<feature type="signal peptide" evidence="9">
    <location>
        <begin position="1"/>
        <end position="21"/>
    </location>
</feature>
<evidence type="ECO:0000313" key="11">
    <source>
        <dbReference type="EMBL" id="RJL20860.1"/>
    </source>
</evidence>
<dbReference type="OrthoDB" id="9809164at2"/>
<dbReference type="AlphaFoldDB" id="A0A419ABF2"/>
<keyword evidence="5 8" id="KW-0998">Cell outer membrane</keyword>
<evidence type="ECO:0000256" key="5">
    <source>
        <dbReference type="ARBA" id="ARBA00023237"/>
    </source>
</evidence>
<evidence type="ECO:0000256" key="7">
    <source>
        <dbReference type="ARBA" id="ARBA00023306"/>
    </source>
</evidence>
<evidence type="ECO:0000256" key="3">
    <source>
        <dbReference type="ARBA" id="ARBA00023136"/>
    </source>
</evidence>
<keyword evidence="12" id="KW-1185">Reference proteome</keyword>
<feature type="chain" id="PRO_5019085727" description="Peptidoglycan-associated lipoprotein" evidence="9">
    <location>
        <begin position="22"/>
        <end position="178"/>
    </location>
</feature>
<name>A0A419ABF2_9RHOB</name>
<dbReference type="PANTHER" id="PTHR30329">
    <property type="entry name" value="STATOR ELEMENT OF FLAGELLAR MOTOR COMPLEX"/>
    <property type="match status" value="1"/>
</dbReference>
<evidence type="ECO:0000256" key="4">
    <source>
        <dbReference type="ARBA" id="ARBA00023139"/>
    </source>
</evidence>
<dbReference type="GO" id="GO:0051301">
    <property type="term" value="P:cell division"/>
    <property type="evidence" value="ECO:0007669"/>
    <property type="project" value="UniProtKB-UniRule"/>
</dbReference>
<evidence type="ECO:0000256" key="6">
    <source>
        <dbReference type="ARBA" id="ARBA00023288"/>
    </source>
</evidence>
<comment type="similarity">
    <text evidence="8">Belongs to the Pal lipoprotein family.</text>
</comment>
<dbReference type="EMBL" id="QZEW01000007">
    <property type="protein sequence ID" value="RJL20860.1"/>
    <property type="molecule type" value="Genomic_DNA"/>
</dbReference>
<dbReference type="InterPro" id="IPR014169">
    <property type="entry name" value="Pal_lipo_C"/>
</dbReference>
<accession>A0A419ABF2</accession>
<dbReference type="Gene3D" id="3.30.1330.60">
    <property type="entry name" value="OmpA-like domain"/>
    <property type="match status" value="1"/>
</dbReference>
<dbReference type="RefSeq" id="WP_119896552.1">
    <property type="nucleotide sequence ID" value="NZ_QNRC01000012.1"/>
</dbReference>
<evidence type="ECO:0000256" key="2">
    <source>
        <dbReference type="ARBA" id="ARBA00022729"/>
    </source>
</evidence>
<dbReference type="InterPro" id="IPR039001">
    <property type="entry name" value="Pal"/>
</dbReference>
<sequence>MKPCLAPLIAAACLAGLAACAPPPQQQAPVVDPYANMGSGALYQGGLPGGALGGEASAEYFRAQVGDTVQFAAEQTTLSAEARATLSRQAQWLNRHADFNAVVQGHAEETGTREYNLALGARRASAVQEYLIAQGVPASRIRTLSFGKERPAAVCSDEACYAQNRRVVTVVTPAGPGT</sequence>
<comment type="subcellular location">
    <subcellularLocation>
        <location evidence="8">Cell outer membrane</location>
        <topology evidence="8">Lipid-anchor</topology>
    </subcellularLocation>
</comment>
<comment type="caution">
    <text evidence="11">The sequence shown here is derived from an EMBL/GenBank/DDBJ whole genome shotgun (WGS) entry which is preliminary data.</text>
</comment>
<dbReference type="GO" id="GO:0009279">
    <property type="term" value="C:cell outer membrane"/>
    <property type="evidence" value="ECO:0007669"/>
    <property type="project" value="UniProtKB-SubCell"/>
</dbReference>
<organism evidence="11 12">
    <name type="scientific">Paracoccus siganidrum</name>
    <dbReference type="NCBI Taxonomy" id="1276757"/>
    <lineage>
        <taxon>Bacteria</taxon>
        <taxon>Pseudomonadati</taxon>
        <taxon>Pseudomonadota</taxon>
        <taxon>Alphaproteobacteria</taxon>
        <taxon>Rhodobacterales</taxon>
        <taxon>Paracoccaceae</taxon>
        <taxon>Paracoccus</taxon>
    </lineage>
</organism>
<keyword evidence="2 8" id="KW-0732">Signal</keyword>
<dbReference type="PANTHER" id="PTHR30329:SF21">
    <property type="entry name" value="LIPOPROTEIN YIAD-RELATED"/>
    <property type="match status" value="1"/>
</dbReference>
<dbReference type="PROSITE" id="PS51257">
    <property type="entry name" value="PROKAR_LIPOPROTEIN"/>
    <property type="match status" value="1"/>
</dbReference>
<evidence type="ECO:0000256" key="1">
    <source>
        <dbReference type="ARBA" id="ARBA00022618"/>
    </source>
</evidence>
<dbReference type="Pfam" id="PF00691">
    <property type="entry name" value="OmpA"/>
    <property type="match status" value="1"/>
</dbReference>
<dbReference type="InterPro" id="IPR006664">
    <property type="entry name" value="OMP_bac"/>
</dbReference>
<keyword evidence="4 8" id="KW-0564">Palmitate</keyword>
<gene>
    <name evidence="8 11" type="primary">pal</name>
    <name evidence="11" type="ORF">D3P05_02150</name>
</gene>
<evidence type="ECO:0000259" key="10">
    <source>
        <dbReference type="PROSITE" id="PS51123"/>
    </source>
</evidence>
<dbReference type="InterPro" id="IPR050330">
    <property type="entry name" value="Bact_OuterMem_StrucFunc"/>
</dbReference>
<dbReference type="CDD" id="cd07185">
    <property type="entry name" value="OmpA_C-like"/>
    <property type="match status" value="1"/>
</dbReference>
<feature type="domain" description="OmpA-like" evidence="10">
    <location>
        <begin position="59"/>
        <end position="175"/>
    </location>
</feature>
<keyword evidence="7 8" id="KW-0131">Cell cycle</keyword>
<dbReference type="HAMAP" id="MF_02204">
    <property type="entry name" value="Pal"/>
    <property type="match status" value="1"/>
</dbReference>
<dbReference type="NCBIfam" id="TIGR02802">
    <property type="entry name" value="Pal_lipo"/>
    <property type="match status" value="1"/>
</dbReference>
<dbReference type="Proteomes" id="UP000283587">
    <property type="component" value="Unassembled WGS sequence"/>
</dbReference>
<dbReference type="PROSITE" id="PS51123">
    <property type="entry name" value="OMPA_2"/>
    <property type="match status" value="1"/>
</dbReference>
<comment type="function">
    <text evidence="8">Part of the Tol-Pal system, which plays a role in outer membrane invagination during cell division and is important for maintaining outer membrane integrity.</text>
</comment>
<comment type="subunit">
    <text evidence="8">The Tol-Pal system is composed of five core proteins: the inner membrane proteins TolA, TolQ and TolR, the periplasmic protein TolB and the outer membrane protein Pal. They form a network linking the inner and outer membranes and the peptidoglycan layer.</text>
</comment>
<proteinExistence type="inferred from homology"/>
<evidence type="ECO:0000313" key="12">
    <source>
        <dbReference type="Proteomes" id="UP000283587"/>
    </source>
</evidence>
<evidence type="ECO:0000256" key="8">
    <source>
        <dbReference type="HAMAP-Rule" id="MF_02204"/>
    </source>
</evidence>
<evidence type="ECO:0000256" key="9">
    <source>
        <dbReference type="SAM" id="SignalP"/>
    </source>
</evidence>
<protein>
    <recommendedName>
        <fullName evidence="8">Peptidoglycan-associated lipoprotein</fullName>
        <shortName evidence="8">PAL</shortName>
    </recommendedName>
</protein>
<dbReference type="PRINTS" id="PR01021">
    <property type="entry name" value="OMPADOMAIN"/>
</dbReference>
<dbReference type="InterPro" id="IPR036737">
    <property type="entry name" value="OmpA-like_sf"/>
</dbReference>
<reference evidence="12" key="1">
    <citation type="submission" date="2018-09" db="EMBL/GenBank/DDBJ databases">
        <title>Paracoccus onubensis nov. sp. a moderate halophilic bacterium isolated from Gruta de las Maravillas (Aracena, Spain).</title>
        <authorList>
            <person name="Jurado V."/>
            <person name="Gutierrez-Patricio S."/>
            <person name="Gonzalez-Pimentel J.L."/>
            <person name="Miller A.Z."/>
            <person name="Laiz L."/>
            <person name="Saiz-Jimenez C."/>
        </authorList>
    </citation>
    <scope>NUCLEOTIDE SEQUENCE [LARGE SCALE GENOMIC DNA]</scope>
    <source>
        <strain evidence="12">DSM 26381</strain>
    </source>
</reference>
<keyword evidence="3 8" id="KW-0472">Membrane</keyword>
<dbReference type="SUPFAM" id="SSF103088">
    <property type="entry name" value="OmpA-like"/>
    <property type="match status" value="1"/>
</dbReference>
<keyword evidence="6 8" id="KW-0449">Lipoprotein</keyword>